<evidence type="ECO:0000313" key="3">
    <source>
        <dbReference type="Proteomes" id="UP001189429"/>
    </source>
</evidence>
<sequence>MSPLAPSPSVTASPPDLRQALFWQAHPLRGPRWKLARGRPMEDGGGAPSRWDDGEGGDVCLLELRYQAALRALRAEAGLDPEASRRRARELKELSREVRRAKHLLASRGARPAWSSYPQPVELPRCPGDPRFVRSFAVDEPDAAREFFGHFGFVVFHGVLGDADCRATVDEIWAYLERRIANLRRGDPETWGLLSRHKYGLPPAQAIFTEQVRSDGLCSCRCLFLCVYAALDAVLPRLPEGEQLPWVSPHPSPNSVVVSNDRWCLYPPALGDPRRATPASLHLDVNPWSYVSQDRPRISSPCGTRRPLSRRAQATRPSPCRTSAQRSRPSRARGRGSTCRAC</sequence>
<proteinExistence type="predicted"/>
<reference evidence="2" key="1">
    <citation type="submission" date="2023-10" db="EMBL/GenBank/DDBJ databases">
        <authorList>
            <person name="Chen Y."/>
            <person name="Shah S."/>
            <person name="Dougan E. K."/>
            <person name="Thang M."/>
            <person name="Chan C."/>
        </authorList>
    </citation>
    <scope>NUCLEOTIDE SEQUENCE [LARGE SCALE GENOMIC DNA]</scope>
</reference>
<feature type="region of interest" description="Disordered" evidence="1">
    <location>
        <begin position="293"/>
        <end position="338"/>
    </location>
</feature>
<gene>
    <name evidence="2" type="ORF">PCOR1329_LOCUS79005</name>
</gene>
<comment type="caution">
    <text evidence="2">The sequence shown here is derived from an EMBL/GenBank/DDBJ whole genome shotgun (WGS) entry which is preliminary data.</text>
</comment>
<name>A0ABN9XUQ8_9DINO</name>
<evidence type="ECO:0000313" key="2">
    <source>
        <dbReference type="EMBL" id="CAK0902369.1"/>
    </source>
</evidence>
<keyword evidence="3" id="KW-1185">Reference proteome</keyword>
<dbReference type="Proteomes" id="UP001189429">
    <property type="component" value="Unassembled WGS sequence"/>
</dbReference>
<protein>
    <submittedName>
        <fullName evidence="2">Uncharacterized protein</fullName>
    </submittedName>
</protein>
<accession>A0ABN9XUQ8</accession>
<evidence type="ECO:0000256" key="1">
    <source>
        <dbReference type="SAM" id="MobiDB-lite"/>
    </source>
</evidence>
<dbReference type="EMBL" id="CAUYUJ010021059">
    <property type="protein sequence ID" value="CAK0902369.1"/>
    <property type="molecule type" value="Genomic_DNA"/>
</dbReference>
<organism evidence="2 3">
    <name type="scientific">Prorocentrum cordatum</name>
    <dbReference type="NCBI Taxonomy" id="2364126"/>
    <lineage>
        <taxon>Eukaryota</taxon>
        <taxon>Sar</taxon>
        <taxon>Alveolata</taxon>
        <taxon>Dinophyceae</taxon>
        <taxon>Prorocentrales</taxon>
        <taxon>Prorocentraceae</taxon>
        <taxon>Prorocentrum</taxon>
    </lineage>
</organism>